<organism evidence="2 3">
    <name type="scientific">Microvirga lupini</name>
    <dbReference type="NCBI Taxonomy" id="420324"/>
    <lineage>
        <taxon>Bacteria</taxon>
        <taxon>Pseudomonadati</taxon>
        <taxon>Pseudomonadota</taxon>
        <taxon>Alphaproteobacteria</taxon>
        <taxon>Hyphomicrobiales</taxon>
        <taxon>Methylobacteriaceae</taxon>
        <taxon>Microvirga</taxon>
    </lineage>
</organism>
<evidence type="ECO:0000313" key="2">
    <source>
        <dbReference type="EMBL" id="MBB3020315.1"/>
    </source>
</evidence>
<protein>
    <recommendedName>
        <fullName evidence="4">Cellulose biosynthesis protein BcsN</fullName>
    </recommendedName>
</protein>
<dbReference type="Proteomes" id="UP000532010">
    <property type="component" value="Unassembled WGS sequence"/>
</dbReference>
<feature type="compositionally biased region" description="Basic and acidic residues" evidence="1">
    <location>
        <begin position="274"/>
        <end position="284"/>
    </location>
</feature>
<evidence type="ECO:0008006" key="4">
    <source>
        <dbReference type="Google" id="ProtNLM"/>
    </source>
</evidence>
<evidence type="ECO:0000313" key="3">
    <source>
        <dbReference type="Proteomes" id="UP000532010"/>
    </source>
</evidence>
<evidence type="ECO:0000256" key="1">
    <source>
        <dbReference type="SAM" id="MobiDB-lite"/>
    </source>
</evidence>
<feature type="region of interest" description="Disordered" evidence="1">
    <location>
        <begin position="262"/>
        <end position="312"/>
    </location>
</feature>
<dbReference type="RefSeq" id="WP_183452191.1">
    <property type="nucleotide sequence ID" value="NZ_JACHWB010000004.1"/>
</dbReference>
<sequence>MSRNQMHFGATASEACIACDHWHAGGPGRFLKWLTAATILMSVTACAGRSDLGYASLNSEVPATRAVIVPPPGGPSIVAVLQQAYQNGISQEIALSTASLTSGQNAFYVSLLNNTASNMELPETLSLPPLTPDRIEREMEERIPGVEMQTSLVYVQNKFGPFGFATGRSASGDLCLYAWQQIEPDKPAILVPGGAVSVRLRLCDADATVDQLLRVMYGYTIAAYYRQESWNPYGDPPSPPAGFGQVDAPMYPLGLDRREDATVIRRRMAVPTETPRRFVDKDTVEPSPSGPTTPQNTAPLGGYPIVPPPPGE</sequence>
<gene>
    <name evidence="2" type="ORF">FHR70_003396</name>
</gene>
<dbReference type="InterPro" id="IPR031482">
    <property type="entry name" value="CBP_BcsN"/>
</dbReference>
<accession>A0A7W4YXA7</accession>
<reference evidence="2 3" key="1">
    <citation type="submission" date="2020-08" db="EMBL/GenBank/DDBJ databases">
        <title>The Agave Microbiome: Exploring the role of microbial communities in plant adaptations to desert environments.</title>
        <authorList>
            <person name="Partida-Martinez L.P."/>
        </authorList>
    </citation>
    <scope>NUCLEOTIDE SEQUENCE [LARGE SCALE GENOMIC DNA]</scope>
    <source>
        <strain evidence="2 3">AT3.9</strain>
    </source>
</reference>
<dbReference type="AlphaFoldDB" id="A0A7W4YXA7"/>
<keyword evidence="3" id="KW-1185">Reference proteome</keyword>
<comment type="caution">
    <text evidence="2">The sequence shown here is derived from an EMBL/GenBank/DDBJ whole genome shotgun (WGS) entry which is preliminary data.</text>
</comment>
<dbReference type="EMBL" id="JACHWB010000004">
    <property type="protein sequence ID" value="MBB3020315.1"/>
    <property type="molecule type" value="Genomic_DNA"/>
</dbReference>
<dbReference type="Pfam" id="PF17038">
    <property type="entry name" value="CBP_BcsN"/>
    <property type="match status" value="1"/>
</dbReference>
<name>A0A7W4YXA7_9HYPH</name>
<proteinExistence type="predicted"/>